<dbReference type="SUPFAM" id="SSF81301">
    <property type="entry name" value="Nucleotidyltransferase"/>
    <property type="match status" value="1"/>
</dbReference>
<dbReference type="Pfam" id="PF13427">
    <property type="entry name" value="AadA_C"/>
    <property type="match status" value="1"/>
</dbReference>
<evidence type="ECO:0000313" key="4">
    <source>
        <dbReference type="Proteomes" id="UP001549104"/>
    </source>
</evidence>
<dbReference type="RefSeq" id="WP_354313015.1">
    <property type="nucleotide sequence ID" value="NZ_JBEPME010000002.1"/>
</dbReference>
<sequence length="273" mass="31556">MQQLPVVVQTILKDYIALFHERLPNTLEGFYIQGSIALNAYVNDSSDIDFIAIINRRLSGEEVEVLAEIHSIIASNYQKPEMDGVYVLWEDIGKLEADDNIYPFYNDGKLSYGAYFNSITWWILKTNGISILGPEPTALRFEVEPQLLVSYVHENMNTYWAQRIQRIESSLGQLLHLSAEEIDFEIEWLILGLLRQYYTLKEHNVLSKLGAGEYGLLHLPEEWHQIIKEAINVRKGAGIEFFTSDEQRIEMALRFSKYIISYCNSSLIQKRIV</sequence>
<evidence type="ECO:0000313" key="3">
    <source>
        <dbReference type="EMBL" id="MET3656920.1"/>
    </source>
</evidence>
<feature type="domain" description="Adenylyltransferase AadA C-terminal" evidence="2">
    <location>
        <begin position="178"/>
        <end position="253"/>
    </location>
</feature>
<dbReference type="InterPro" id="IPR043519">
    <property type="entry name" value="NT_sf"/>
</dbReference>
<evidence type="ECO:0000259" key="2">
    <source>
        <dbReference type="Pfam" id="PF13427"/>
    </source>
</evidence>
<reference evidence="3 4" key="1">
    <citation type="submission" date="2024-06" db="EMBL/GenBank/DDBJ databases">
        <title>Sorghum-associated microbial communities from plants grown in Nebraska, USA.</title>
        <authorList>
            <person name="Schachtman D."/>
        </authorList>
    </citation>
    <scope>NUCLEOTIDE SEQUENCE [LARGE SCALE GENOMIC DNA]</scope>
    <source>
        <strain evidence="3 4">1288</strain>
    </source>
</reference>
<protein>
    <recommendedName>
        <fullName evidence="2">Adenylyltransferase AadA C-terminal domain-containing protein</fullName>
    </recommendedName>
</protein>
<evidence type="ECO:0000256" key="1">
    <source>
        <dbReference type="ARBA" id="ARBA00022679"/>
    </source>
</evidence>
<dbReference type="InterPro" id="IPR025184">
    <property type="entry name" value="AadA_C"/>
</dbReference>
<comment type="caution">
    <text evidence="3">The sequence shown here is derived from an EMBL/GenBank/DDBJ whole genome shotgun (WGS) entry which is preliminary data.</text>
</comment>
<accession>A0ABV2K8I7</accession>
<organism evidence="3 4">
    <name type="scientific">Sporosarcina psychrophila</name>
    <name type="common">Bacillus psychrophilus</name>
    <dbReference type="NCBI Taxonomy" id="1476"/>
    <lineage>
        <taxon>Bacteria</taxon>
        <taxon>Bacillati</taxon>
        <taxon>Bacillota</taxon>
        <taxon>Bacilli</taxon>
        <taxon>Bacillales</taxon>
        <taxon>Caryophanaceae</taxon>
        <taxon>Sporosarcina</taxon>
    </lineage>
</organism>
<dbReference type="EMBL" id="JBEPME010000002">
    <property type="protein sequence ID" value="MET3656920.1"/>
    <property type="molecule type" value="Genomic_DNA"/>
</dbReference>
<proteinExistence type="predicted"/>
<dbReference type="Proteomes" id="UP001549104">
    <property type="component" value="Unassembled WGS sequence"/>
</dbReference>
<gene>
    <name evidence="3" type="ORF">ABIC55_002007</name>
</gene>
<keyword evidence="1" id="KW-0808">Transferase</keyword>
<keyword evidence="4" id="KW-1185">Reference proteome</keyword>
<name>A0ABV2K8I7_SPOPS</name>